<dbReference type="PANTHER" id="PTHR43669:SF3">
    <property type="entry name" value="ALCOHOL DEHYDROGENASE, PUTATIVE (AFU_ORTHOLOGUE AFUA_3G03445)-RELATED"/>
    <property type="match status" value="1"/>
</dbReference>
<keyword evidence="4" id="KW-1185">Reference proteome</keyword>
<dbReference type="PRINTS" id="PR00081">
    <property type="entry name" value="GDHRDH"/>
</dbReference>
<dbReference type="EMBL" id="CP133270">
    <property type="protein sequence ID" value="WVX66149.1"/>
    <property type="molecule type" value="Genomic_DNA"/>
</dbReference>
<accession>A0ABZ2C5C2</accession>
<organism evidence="3 4">
    <name type="scientific">Candidatus Bealeia paramacronuclearis</name>
    <dbReference type="NCBI Taxonomy" id="1921001"/>
    <lineage>
        <taxon>Bacteria</taxon>
        <taxon>Pseudomonadati</taxon>
        <taxon>Pseudomonadota</taxon>
        <taxon>Alphaproteobacteria</taxon>
        <taxon>Holosporales</taxon>
        <taxon>Holosporaceae</taxon>
        <taxon>Candidatus Bealeia</taxon>
    </lineage>
</organism>
<proteinExistence type="inferred from homology"/>
<comment type="similarity">
    <text evidence="1">Belongs to the short-chain dehydrogenases/reductases (SDR) family.</text>
</comment>
<dbReference type="Pfam" id="PF00106">
    <property type="entry name" value="adh_short"/>
    <property type="match status" value="1"/>
</dbReference>
<dbReference type="InterPro" id="IPR002347">
    <property type="entry name" value="SDR_fam"/>
</dbReference>
<keyword evidence="2" id="KW-0560">Oxidoreductase</keyword>
<name>A0ABZ2C5C2_9PROT</name>
<evidence type="ECO:0000313" key="4">
    <source>
        <dbReference type="Proteomes" id="UP001330434"/>
    </source>
</evidence>
<gene>
    <name evidence="3" type="ORF">Bealeia1_00322</name>
</gene>
<evidence type="ECO:0000256" key="1">
    <source>
        <dbReference type="ARBA" id="ARBA00006484"/>
    </source>
</evidence>
<evidence type="ECO:0000313" key="3">
    <source>
        <dbReference type="EMBL" id="WVX66149.1"/>
    </source>
</evidence>
<dbReference type="Gene3D" id="3.40.50.720">
    <property type="entry name" value="NAD(P)-binding Rossmann-like Domain"/>
    <property type="match status" value="1"/>
</dbReference>
<protein>
    <submittedName>
        <fullName evidence="3">SDR family NAD(P)-dependent oxidoreductase</fullName>
    </submittedName>
</protein>
<dbReference type="Proteomes" id="UP001330434">
    <property type="component" value="Chromosome"/>
</dbReference>
<dbReference type="SUPFAM" id="SSF51735">
    <property type="entry name" value="NAD(P)-binding Rossmann-fold domains"/>
    <property type="match status" value="1"/>
</dbReference>
<dbReference type="InterPro" id="IPR036291">
    <property type="entry name" value="NAD(P)-bd_dom_sf"/>
</dbReference>
<reference evidence="3 4" key="1">
    <citation type="journal article" date="2024" name="Environ. Microbiol.">
        <title>Novel evolutionary insights on the interactions of the Holosporales (Alphaproteobacteria) with eukaryotic hosts from comparative genomics.</title>
        <authorList>
            <person name="Giovannini M."/>
            <person name="Petroni G."/>
            <person name="Castelli M."/>
        </authorList>
    </citation>
    <scope>NUCLEOTIDE SEQUENCE [LARGE SCALE GENOMIC DNA]</scope>
    <source>
        <strain evidence="3 4">US_Bl 15I1</strain>
    </source>
</reference>
<evidence type="ECO:0000256" key="2">
    <source>
        <dbReference type="ARBA" id="ARBA00023002"/>
    </source>
</evidence>
<sequence length="249" mass="27203">MPMTIKKRLEGKVALITGAGNGIGAAIAKRFAQEGAKLILVDLKLSDLEKVDDVVQAEGSSALLVPFDLKDLPRIEDLATATFDRFGGLDVLVGNAGILGGLYPTQDMPPSVFHDLFTVNFFANWHLIRCFDGMLKRSDAGRAIFTTSGFVHQEMPYWGNFLSSKSALEKMVLSYASEVKLTNLKVNLADPGQVRTKQHAQALPGVDPMTLPHPDEITEVFVRLSEFACPYHGQIVKVADREGDVIKFG</sequence>
<dbReference type="PANTHER" id="PTHR43669">
    <property type="entry name" value="5-KETO-D-GLUCONATE 5-REDUCTASE"/>
    <property type="match status" value="1"/>
</dbReference>